<evidence type="ECO:0000256" key="1">
    <source>
        <dbReference type="ARBA" id="ARBA00003283"/>
    </source>
</evidence>
<dbReference type="CDD" id="cd01189">
    <property type="entry name" value="INT_ICEBs1_C_like"/>
    <property type="match status" value="1"/>
</dbReference>
<keyword evidence="3" id="KW-0229">DNA integration</keyword>
<dbReference type="Proteomes" id="UP000719500">
    <property type="component" value="Unassembled WGS sequence"/>
</dbReference>
<evidence type="ECO:0000256" key="3">
    <source>
        <dbReference type="ARBA" id="ARBA00022908"/>
    </source>
</evidence>
<dbReference type="InterPro" id="IPR013762">
    <property type="entry name" value="Integrase-like_cat_sf"/>
</dbReference>
<dbReference type="PROSITE" id="PS51898">
    <property type="entry name" value="TYR_RECOMBINASE"/>
    <property type="match status" value="1"/>
</dbReference>
<feature type="domain" description="Tyr recombinase" evidence="6">
    <location>
        <begin position="178"/>
        <end position="383"/>
    </location>
</feature>
<keyword evidence="4" id="KW-0238">DNA-binding</keyword>
<dbReference type="Pfam" id="PF14659">
    <property type="entry name" value="Phage_int_SAM_3"/>
    <property type="match status" value="1"/>
</dbReference>
<sequence>MASIRKRGGSYLLVVSMGYDYKGNRIKPKQKTVHPPEGLTPKQKEKWLNEQAVLFERECKGLPQEVDRSITLAKYTELWLQTIAPGKLAKSTLARERQDIDRFLPVLGNLKLIELRPEHFRQLYADLRKVKNQRTGKPLSECTVEGVHACLCGILSDAMEGGFLDHNPAWRTYRYAGKKKEKLIADKATAQRLIAALEEESLKYEAYFKLIIATGMRRGECCGLQWGDVNWQERSIHIQRNVVKVTGEDIIVKETKTVAGDRYVYFSLEMESLLKEFQRECAWEAETYDNRKLEDTDYIFRRHGYRLPMTPTTFTWRFKLILKKHGLPTALNVHSLRHTNASLLIAGGADVATVAGLLGHSQPSTTLDIYTHAFDKNKKAASQVLQEGLEI</sequence>
<proteinExistence type="inferred from homology"/>
<dbReference type="EMBL" id="JACSNX010000011">
    <property type="protein sequence ID" value="MBM6851465.1"/>
    <property type="molecule type" value="Genomic_DNA"/>
</dbReference>
<dbReference type="InterPro" id="IPR002104">
    <property type="entry name" value="Integrase_catalytic"/>
</dbReference>
<evidence type="ECO:0000256" key="5">
    <source>
        <dbReference type="ARBA" id="ARBA00023172"/>
    </source>
</evidence>
<comment type="similarity">
    <text evidence="2">Belongs to the 'phage' integrase family.</text>
</comment>
<keyword evidence="5" id="KW-0233">DNA recombination</keyword>
<evidence type="ECO:0000259" key="6">
    <source>
        <dbReference type="PROSITE" id="PS51898"/>
    </source>
</evidence>
<dbReference type="InterPro" id="IPR010998">
    <property type="entry name" value="Integrase_recombinase_N"/>
</dbReference>
<evidence type="ECO:0000256" key="2">
    <source>
        <dbReference type="ARBA" id="ARBA00008857"/>
    </source>
</evidence>
<name>A0ABS2FX55_9FIRM</name>
<gene>
    <name evidence="7" type="ORF">H9X91_08465</name>
</gene>
<dbReference type="RefSeq" id="WP_204804296.1">
    <property type="nucleotide sequence ID" value="NZ_JACSNX010000011.1"/>
</dbReference>
<evidence type="ECO:0000313" key="7">
    <source>
        <dbReference type="EMBL" id="MBM6851465.1"/>
    </source>
</evidence>
<protein>
    <submittedName>
        <fullName evidence="7">Site-specific integrase</fullName>
    </submittedName>
</protein>
<evidence type="ECO:0000313" key="8">
    <source>
        <dbReference type="Proteomes" id="UP000719500"/>
    </source>
</evidence>
<dbReference type="Gene3D" id="1.10.443.10">
    <property type="entry name" value="Intergrase catalytic core"/>
    <property type="match status" value="1"/>
</dbReference>
<keyword evidence="8" id="KW-1185">Reference proteome</keyword>
<organism evidence="7 8">
    <name type="scientific">Oscillibacter valericigenes</name>
    <dbReference type="NCBI Taxonomy" id="351091"/>
    <lineage>
        <taxon>Bacteria</taxon>
        <taxon>Bacillati</taxon>
        <taxon>Bacillota</taxon>
        <taxon>Clostridia</taxon>
        <taxon>Eubacteriales</taxon>
        <taxon>Oscillospiraceae</taxon>
        <taxon>Oscillibacter</taxon>
    </lineage>
</organism>
<dbReference type="InterPro" id="IPR004107">
    <property type="entry name" value="Integrase_SAM-like_N"/>
</dbReference>
<dbReference type="SUPFAM" id="SSF56349">
    <property type="entry name" value="DNA breaking-rejoining enzymes"/>
    <property type="match status" value="1"/>
</dbReference>
<dbReference type="PANTHER" id="PTHR30349">
    <property type="entry name" value="PHAGE INTEGRASE-RELATED"/>
    <property type="match status" value="1"/>
</dbReference>
<comment type="function">
    <text evidence="1">Site-specific tyrosine recombinase, which acts by catalyzing the cutting and rejoining of the recombining DNA molecules.</text>
</comment>
<accession>A0ABS2FX55</accession>
<dbReference type="Pfam" id="PF00589">
    <property type="entry name" value="Phage_integrase"/>
    <property type="match status" value="1"/>
</dbReference>
<comment type="caution">
    <text evidence="7">The sequence shown here is derived from an EMBL/GenBank/DDBJ whole genome shotgun (WGS) entry which is preliminary data.</text>
</comment>
<dbReference type="InterPro" id="IPR050090">
    <property type="entry name" value="Tyrosine_recombinase_XerCD"/>
</dbReference>
<dbReference type="Gene3D" id="1.10.150.130">
    <property type="match status" value="1"/>
</dbReference>
<dbReference type="PANTHER" id="PTHR30349:SF64">
    <property type="entry name" value="PROPHAGE INTEGRASE INTD-RELATED"/>
    <property type="match status" value="1"/>
</dbReference>
<reference evidence="7 8" key="1">
    <citation type="journal article" date="2021" name="Sci. Rep.">
        <title>The distribution of antibiotic resistance genes in chicken gut microbiota commensals.</title>
        <authorList>
            <person name="Juricova H."/>
            <person name="Matiasovicova J."/>
            <person name="Kubasova T."/>
            <person name="Cejkova D."/>
            <person name="Rychlik I."/>
        </authorList>
    </citation>
    <scope>NUCLEOTIDE SEQUENCE [LARGE SCALE GENOMIC DNA]</scope>
    <source>
        <strain evidence="7 8">An411</strain>
    </source>
</reference>
<evidence type="ECO:0000256" key="4">
    <source>
        <dbReference type="ARBA" id="ARBA00023125"/>
    </source>
</evidence>
<dbReference type="InterPro" id="IPR011010">
    <property type="entry name" value="DNA_brk_join_enz"/>
</dbReference>